<dbReference type="Proteomes" id="UP000612893">
    <property type="component" value="Unassembled WGS sequence"/>
</dbReference>
<dbReference type="Pfam" id="PF03772">
    <property type="entry name" value="Competence"/>
    <property type="match status" value="1"/>
</dbReference>
<feature type="transmembrane region" description="Helical" evidence="6">
    <location>
        <begin position="262"/>
        <end position="280"/>
    </location>
</feature>
<evidence type="ECO:0000313" key="9">
    <source>
        <dbReference type="EMBL" id="MBJ7597386.1"/>
    </source>
</evidence>
<dbReference type="GO" id="GO:0005886">
    <property type="term" value="C:plasma membrane"/>
    <property type="evidence" value="ECO:0007669"/>
    <property type="project" value="UniProtKB-SubCell"/>
</dbReference>
<dbReference type="NCBIfam" id="TIGR00360">
    <property type="entry name" value="ComEC_N-term"/>
    <property type="match status" value="1"/>
</dbReference>
<dbReference type="PANTHER" id="PTHR30619">
    <property type="entry name" value="DNA INTERNALIZATION/COMPETENCE PROTEIN COMEC/REC2"/>
    <property type="match status" value="1"/>
</dbReference>
<evidence type="ECO:0000256" key="3">
    <source>
        <dbReference type="ARBA" id="ARBA00022692"/>
    </source>
</evidence>
<evidence type="ECO:0000259" key="8">
    <source>
        <dbReference type="Pfam" id="PF13567"/>
    </source>
</evidence>
<reference evidence="9" key="1">
    <citation type="submission" date="2020-10" db="EMBL/GenBank/DDBJ databases">
        <title>Ca. Dormibacterota MAGs.</title>
        <authorList>
            <person name="Montgomery K."/>
        </authorList>
    </citation>
    <scope>NUCLEOTIDE SEQUENCE [LARGE SCALE GENOMIC DNA]</scope>
    <source>
        <strain evidence="9">SC8812_S17_10</strain>
    </source>
</reference>
<evidence type="ECO:0000256" key="5">
    <source>
        <dbReference type="ARBA" id="ARBA00023136"/>
    </source>
</evidence>
<dbReference type="Pfam" id="PF13567">
    <property type="entry name" value="DUF4131"/>
    <property type="match status" value="1"/>
</dbReference>
<feature type="domain" description="ComEC/Rec2-related protein" evidence="7">
    <location>
        <begin position="217"/>
        <end position="474"/>
    </location>
</feature>
<keyword evidence="3 6" id="KW-0812">Transmembrane</keyword>
<dbReference type="PANTHER" id="PTHR30619:SF1">
    <property type="entry name" value="RECOMBINATION PROTEIN 2"/>
    <property type="match status" value="1"/>
</dbReference>
<evidence type="ECO:0000313" key="10">
    <source>
        <dbReference type="Proteomes" id="UP000612893"/>
    </source>
</evidence>
<name>A0A934JX22_9BACT</name>
<feature type="transmembrane region" description="Helical" evidence="6">
    <location>
        <begin position="425"/>
        <end position="444"/>
    </location>
</feature>
<feature type="transmembrane region" description="Helical" evidence="6">
    <location>
        <begin position="393"/>
        <end position="418"/>
    </location>
</feature>
<dbReference type="InterPro" id="IPR004477">
    <property type="entry name" value="ComEC_N"/>
</dbReference>
<comment type="subcellular location">
    <subcellularLocation>
        <location evidence="1">Cell membrane</location>
        <topology evidence="1">Multi-pass membrane protein</topology>
    </subcellularLocation>
</comment>
<feature type="transmembrane region" description="Helical" evidence="6">
    <location>
        <begin position="484"/>
        <end position="505"/>
    </location>
</feature>
<comment type="caution">
    <text evidence="9">The sequence shown here is derived from an EMBL/GenBank/DDBJ whole genome shotgun (WGS) entry which is preliminary data.</text>
</comment>
<proteinExistence type="predicted"/>
<keyword evidence="5 6" id="KW-0472">Membrane</keyword>
<feature type="domain" description="DUF4131" evidence="8">
    <location>
        <begin position="26"/>
        <end position="172"/>
    </location>
</feature>
<evidence type="ECO:0000256" key="1">
    <source>
        <dbReference type="ARBA" id="ARBA00004651"/>
    </source>
</evidence>
<evidence type="ECO:0000256" key="4">
    <source>
        <dbReference type="ARBA" id="ARBA00022989"/>
    </source>
</evidence>
<feature type="transmembrane region" description="Helical" evidence="6">
    <location>
        <begin position="328"/>
        <end position="348"/>
    </location>
</feature>
<sequence>MTAALACMTAWCVGLLGAEMLLPGQSVAGAVALAAAGVAVLFSVAVRPAVIGLALASALLGVVRAELTGGDPQLAARAAALAGSQALVSGRVADDPRPLSGGYEVLLEPDSIITPAGRLAPAGDVMVHSKAAAVVPAPGDRVQAAGRLELPRNRPGYDRRAYLAQRGAYLEMPSGQVSVLRADAGARALPGWLRDHYRKALEQLLPQPHAALLVGVVLGVRTGLPARLNQDLISTGLVHLLVLSGLKVAVFARLVKAALTPLLGRAATLPALALIALYALTGGATPAGVRAAAMGGVALAASHLGRPTHVWSSLAATGAGMLGWRPELAWDVGFQLSFVGTAAIILLTPSVEHRLPWLPAWLREPFAVTCAAQIGTVPFMATSFNVLSPVAPLANAAVLPLLPLLVAAGLLLAPLAVLPAVGQAASLPVAALLAYVEQVAGLLARVPGAALPVPDFPAGAGLGYYAALAAALVAARTRSATRRAAIVAGLIVPVALAGVELVGWGREEPSVNVMAVGGGQAILLAGPSGFVLVDGGGSPARLSAELGTRLPPWRHHLEGLVVTGSGVGHAGGLAELDYSAGHVLVPEGGFFGSMARKAVLVSLARGGRLTTLHAGQRLELAGLELEVLAPEAAPREPGQLAFRARGRSGRSFCDLADLDPEAQAIAATRLRGGCTYLLLPSAGRSSPAPELMAAARPQRLVASDSGGQLARDLAHGNVLRTSQEGDVVLPL</sequence>
<evidence type="ECO:0000256" key="2">
    <source>
        <dbReference type="ARBA" id="ARBA00022475"/>
    </source>
</evidence>
<accession>A0A934JX22</accession>
<dbReference type="InterPro" id="IPR025405">
    <property type="entry name" value="DUF4131"/>
</dbReference>
<evidence type="ECO:0000256" key="6">
    <source>
        <dbReference type="SAM" id="Phobius"/>
    </source>
</evidence>
<keyword evidence="4 6" id="KW-1133">Transmembrane helix</keyword>
<protein>
    <submittedName>
        <fullName evidence="9">ComEC/Rec2 family competence protein</fullName>
    </submittedName>
</protein>
<feature type="transmembrane region" description="Helical" evidence="6">
    <location>
        <begin position="360"/>
        <end position="381"/>
    </location>
</feature>
<feature type="transmembrane region" description="Helical" evidence="6">
    <location>
        <begin position="456"/>
        <end position="475"/>
    </location>
</feature>
<keyword evidence="2" id="KW-1003">Cell membrane</keyword>
<gene>
    <name evidence="9" type="ORF">JF922_04790</name>
</gene>
<dbReference type="EMBL" id="JAEKNR010000059">
    <property type="protein sequence ID" value="MBJ7597386.1"/>
    <property type="molecule type" value="Genomic_DNA"/>
</dbReference>
<keyword evidence="10" id="KW-1185">Reference proteome</keyword>
<evidence type="ECO:0000259" key="7">
    <source>
        <dbReference type="Pfam" id="PF03772"/>
    </source>
</evidence>
<dbReference type="RefSeq" id="WP_338199561.1">
    <property type="nucleotide sequence ID" value="NZ_JAEKNR010000059.1"/>
</dbReference>
<feature type="transmembrane region" description="Helical" evidence="6">
    <location>
        <begin position="236"/>
        <end position="255"/>
    </location>
</feature>
<dbReference type="InterPro" id="IPR052159">
    <property type="entry name" value="Competence_DNA_uptake"/>
</dbReference>
<dbReference type="AlphaFoldDB" id="A0A934JX22"/>
<organism evidence="9 10">
    <name type="scientific">Candidatus Nephthysia bennettiae</name>
    <dbReference type="NCBI Taxonomy" id="3127016"/>
    <lineage>
        <taxon>Bacteria</taxon>
        <taxon>Bacillati</taxon>
        <taxon>Candidatus Dormiibacterota</taxon>
        <taxon>Candidatus Dormibacteria</taxon>
        <taxon>Candidatus Dormibacterales</taxon>
        <taxon>Candidatus Dormibacteraceae</taxon>
        <taxon>Candidatus Nephthysia</taxon>
    </lineage>
</organism>